<dbReference type="RefSeq" id="WP_079722557.1">
    <property type="nucleotide sequence ID" value="NZ_BMCL01000003.1"/>
</dbReference>
<name>A0A1T5IP45_9GAMM</name>
<accession>A0A1T5IP45</accession>
<dbReference type="Proteomes" id="UP000190341">
    <property type="component" value="Unassembled WGS sequence"/>
</dbReference>
<keyword evidence="1" id="KW-0812">Transmembrane</keyword>
<keyword evidence="1" id="KW-1133">Transmembrane helix</keyword>
<dbReference type="STRING" id="428993.SAMN06296058_0111"/>
<organism evidence="2 3">
    <name type="scientific">Pseudoxanthomonas indica</name>
    <dbReference type="NCBI Taxonomy" id="428993"/>
    <lineage>
        <taxon>Bacteria</taxon>
        <taxon>Pseudomonadati</taxon>
        <taxon>Pseudomonadota</taxon>
        <taxon>Gammaproteobacteria</taxon>
        <taxon>Lysobacterales</taxon>
        <taxon>Lysobacteraceae</taxon>
        <taxon>Pseudoxanthomonas</taxon>
    </lineage>
</organism>
<evidence type="ECO:0000256" key="1">
    <source>
        <dbReference type="SAM" id="Phobius"/>
    </source>
</evidence>
<gene>
    <name evidence="2" type="ORF">SAMN06296058_0111</name>
</gene>
<protein>
    <submittedName>
        <fullName evidence="2">ABC-2 type transport system permease protein</fullName>
    </submittedName>
</protein>
<keyword evidence="3" id="KW-1185">Reference proteome</keyword>
<feature type="transmembrane region" description="Helical" evidence="1">
    <location>
        <begin position="123"/>
        <end position="142"/>
    </location>
</feature>
<feature type="transmembrane region" description="Helical" evidence="1">
    <location>
        <begin position="29"/>
        <end position="56"/>
    </location>
</feature>
<feature type="transmembrane region" description="Helical" evidence="1">
    <location>
        <begin position="182"/>
        <end position="207"/>
    </location>
</feature>
<feature type="transmembrane region" description="Helical" evidence="1">
    <location>
        <begin position="213"/>
        <end position="233"/>
    </location>
</feature>
<evidence type="ECO:0000313" key="3">
    <source>
        <dbReference type="Proteomes" id="UP000190341"/>
    </source>
</evidence>
<sequence length="326" mass="35329">MNTTTVHAPKSTAFKWLLKREFWENRGGFVWAPAITGAIFLVMTLIGMGLATVMHSEHGGAGDSITPQALGYAGDVSLLIGIGLAMTVLSFVVFFYSLGSLYDDRRDRSVLFWKSMPVSDTHTVLSKVAWALLLAPIVAMAVGAVIGVALWGITSITAAINGLPSAWAVVTHSHPLRMLVNILAVIPVYALWALPAVGWLMFCSAWARRLPFLWAVLVPVLACMMISLVAAIVGSASHFDFPFGMLWYVVVYRGLLSVNPMSVYALPEVHAKAVNVDVHSADDVARVVDMSQTWQAFATADLWIGAAVGAALIVAAIYLRRWRESE</sequence>
<feature type="transmembrane region" description="Helical" evidence="1">
    <location>
        <begin position="76"/>
        <end position="102"/>
    </location>
</feature>
<proteinExistence type="predicted"/>
<reference evidence="2 3" key="1">
    <citation type="submission" date="2017-02" db="EMBL/GenBank/DDBJ databases">
        <authorList>
            <person name="Peterson S.W."/>
        </authorList>
    </citation>
    <scope>NUCLEOTIDE SEQUENCE [LARGE SCALE GENOMIC DNA]</scope>
    <source>
        <strain evidence="2 3">P15</strain>
    </source>
</reference>
<dbReference type="AlphaFoldDB" id="A0A1T5IP45"/>
<dbReference type="EMBL" id="FUZV01000001">
    <property type="protein sequence ID" value="SKC40743.1"/>
    <property type="molecule type" value="Genomic_DNA"/>
</dbReference>
<evidence type="ECO:0000313" key="2">
    <source>
        <dbReference type="EMBL" id="SKC40743.1"/>
    </source>
</evidence>
<dbReference type="OrthoDB" id="118685at2"/>
<feature type="transmembrane region" description="Helical" evidence="1">
    <location>
        <begin position="302"/>
        <end position="319"/>
    </location>
</feature>
<keyword evidence="1" id="KW-0472">Membrane</keyword>